<evidence type="ECO:0000256" key="1">
    <source>
        <dbReference type="ARBA" id="ARBA00004123"/>
    </source>
</evidence>
<evidence type="ECO:0000256" key="3">
    <source>
        <dbReference type="ARBA" id="ARBA00022737"/>
    </source>
</evidence>
<evidence type="ECO:0000313" key="10">
    <source>
        <dbReference type="Proteomes" id="UP000271098"/>
    </source>
</evidence>
<keyword evidence="3" id="KW-0677">Repeat</keyword>
<dbReference type="EMBL" id="UYRT01082628">
    <property type="protein sequence ID" value="VDN26248.1"/>
    <property type="molecule type" value="Genomic_DNA"/>
</dbReference>
<dbReference type="Gene3D" id="3.30.40.10">
    <property type="entry name" value="Zinc/RING finger domain, C3HC4 (zinc finger)"/>
    <property type="match status" value="2"/>
</dbReference>
<dbReference type="OrthoDB" id="20839at2759"/>
<evidence type="ECO:0000256" key="4">
    <source>
        <dbReference type="ARBA" id="ARBA00022771"/>
    </source>
</evidence>
<keyword evidence="5" id="KW-0862">Zinc</keyword>
<evidence type="ECO:0000256" key="7">
    <source>
        <dbReference type="SAM" id="SignalP"/>
    </source>
</evidence>
<keyword evidence="6" id="KW-0539">Nucleus</keyword>
<proteinExistence type="predicted"/>
<name>A0A183E3M8_9BILA</name>
<dbReference type="PANTHER" id="PTHR13793:SF107">
    <property type="entry name" value="BROMODOMAIN-CONTAINING PROTEIN HOMOLOG"/>
    <property type="match status" value="1"/>
</dbReference>
<evidence type="ECO:0000256" key="6">
    <source>
        <dbReference type="ARBA" id="ARBA00023242"/>
    </source>
</evidence>
<evidence type="ECO:0000313" key="9">
    <source>
        <dbReference type="EMBL" id="VDN26248.1"/>
    </source>
</evidence>
<dbReference type="SUPFAM" id="SSF57903">
    <property type="entry name" value="FYVE/PHD zinc finger"/>
    <property type="match status" value="1"/>
</dbReference>
<evidence type="ECO:0000259" key="8">
    <source>
        <dbReference type="PROSITE" id="PS51805"/>
    </source>
</evidence>
<dbReference type="PANTHER" id="PTHR13793">
    <property type="entry name" value="PHD FINGER PROTEINS"/>
    <property type="match status" value="1"/>
</dbReference>
<keyword evidence="7" id="KW-0732">Signal</keyword>
<feature type="chain" id="PRO_5043138988" evidence="7">
    <location>
        <begin position="16"/>
        <end position="276"/>
    </location>
</feature>
<dbReference type="GO" id="GO:0008270">
    <property type="term" value="F:zinc ion binding"/>
    <property type="evidence" value="ECO:0007669"/>
    <property type="project" value="UniProtKB-KW"/>
</dbReference>
<dbReference type="InterPro" id="IPR013083">
    <property type="entry name" value="Znf_RING/FYVE/PHD"/>
</dbReference>
<dbReference type="AlphaFoldDB" id="A0A183E3M8"/>
<dbReference type="PROSITE" id="PS51805">
    <property type="entry name" value="EPHD"/>
    <property type="match status" value="1"/>
</dbReference>
<gene>
    <name evidence="9" type="ORF">GPUH_LOCUS15568</name>
</gene>
<dbReference type="InterPro" id="IPR011011">
    <property type="entry name" value="Znf_FYVE_PHD"/>
</dbReference>
<comment type="subcellular location">
    <subcellularLocation>
        <location evidence="1">Nucleus</location>
    </subcellularLocation>
</comment>
<sequence length="276" mass="31275">MLLVSVITVLQDCYGVPYVPEGQWLCRRCQMSPSTPVSCVLCPSSHGAFKQTVDNNWAHVVCALWLNEVHFANSVFMEPIDGVANSLRRRCKLRCIVCKKKVGACLQCSKKSCTRSFHVTCANAAGMDMRAEIVDNSKRDGGSEDDMMKKAREKLAASQAVVPPVSVPTVPRESLMRIRDRVGISEAVLRFIVAYWSIKRKSRFGVPLLRRLIHSKTQPKTADGSPRSEKDMQLSPDDIETYSTRFLRQDLERVRILCELIKKREKYKKEFVSFSL</sequence>
<keyword evidence="10" id="KW-1185">Reference proteome</keyword>
<dbReference type="GO" id="GO:0005634">
    <property type="term" value="C:nucleus"/>
    <property type="evidence" value="ECO:0007669"/>
    <property type="project" value="UniProtKB-SubCell"/>
</dbReference>
<reference evidence="11" key="1">
    <citation type="submission" date="2016-06" db="UniProtKB">
        <authorList>
            <consortium name="WormBaseParasite"/>
        </authorList>
    </citation>
    <scope>IDENTIFICATION</scope>
</reference>
<dbReference type="InterPro" id="IPR034732">
    <property type="entry name" value="EPHD"/>
</dbReference>
<accession>A0A183E3M8</accession>
<feature type="domain" description="PHD-type" evidence="8">
    <location>
        <begin position="36"/>
        <end position="155"/>
    </location>
</feature>
<feature type="signal peptide" evidence="7">
    <location>
        <begin position="1"/>
        <end position="15"/>
    </location>
</feature>
<dbReference type="WBParaSite" id="GPUH_0001559001-mRNA-1">
    <property type="protein sequence ID" value="GPUH_0001559001-mRNA-1"/>
    <property type="gene ID" value="GPUH_0001559001"/>
</dbReference>
<keyword evidence="4" id="KW-0863">Zinc-finger</keyword>
<dbReference type="InterPro" id="IPR050701">
    <property type="entry name" value="Histone_Mod_Regulator"/>
</dbReference>
<evidence type="ECO:0000313" key="11">
    <source>
        <dbReference type="WBParaSite" id="GPUH_0001559001-mRNA-1"/>
    </source>
</evidence>
<dbReference type="Pfam" id="PF13832">
    <property type="entry name" value="zf-HC5HC2H_2"/>
    <property type="match status" value="1"/>
</dbReference>
<dbReference type="GO" id="GO:0006357">
    <property type="term" value="P:regulation of transcription by RNA polymerase II"/>
    <property type="evidence" value="ECO:0007669"/>
    <property type="project" value="TreeGrafter"/>
</dbReference>
<dbReference type="Proteomes" id="UP000271098">
    <property type="component" value="Unassembled WGS sequence"/>
</dbReference>
<evidence type="ECO:0000256" key="2">
    <source>
        <dbReference type="ARBA" id="ARBA00022723"/>
    </source>
</evidence>
<dbReference type="FunFam" id="3.30.40.10:FF:000007">
    <property type="entry name" value="Bromodomain containing 1, isoform CRA_b"/>
    <property type="match status" value="1"/>
</dbReference>
<organism evidence="11">
    <name type="scientific">Gongylonema pulchrum</name>
    <dbReference type="NCBI Taxonomy" id="637853"/>
    <lineage>
        <taxon>Eukaryota</taxon>
        <taxon>Metazoa</taxon>
        <taxon>Ecdysozoa</taxon>
        <taxon>Nematoda</taxon>
        <taxon>Chromadorea</taxon>
        <taxon>Rhabditida</taxon>
        <taxon>Spirurina</taxon>
        <taxon>Spiruromorpha</taxon>
        <taxon>Spiruroidea</taxon>
        <taxon>Gongylonematidae</taxon>
        <taxon>Gongylonema</taxon>
    </lineage>
</organism>
<protein>
    <submittedName>
        <fullName evidence="11">PHD-type domain-containing protein</fullName>
    </submittedName>
</protein>
<reference evidence="9 10" key="2">
    <citation type="submission" date="2018-11" db="EMBL/GenBank/DDBJ databases">
        <authorList>
            <consortium name="Pathogen Informatics"/>
        </authorList>
    </citation>
    <scope>NUCLEOTIDE SEQUENCE [LARGE SCALE GENOMIC DNA]</scope>
</reference>
<evidence type="ECO:0000256" key="5">
    <source>
        <dbReference type="ARBA" id="ARBA00022833"/>
    </source>
</evidence>
<keyword evidence="2" id="KW-0479">Metal-binding</keyword>